<accession>K0IC65</accession>
<sequence>MIIGGTLGLSMFAVWSQAGMPGWGGGGMMSGGWGMMMSGGFMWAAVGTMAAISVGAGTVSILGGYSIYKRPESSGAWGVAILISGIVGLVGMSGFFIGPILGIIGGILALTKK</sequence>
<evidence type="ECO:0000256" key="1">
    <source>
        <dbReference type="SAM" id="Phobius"/>
    </source>
</evidence>
<dbReference type="STRING" id="1237085.Ngar_c20140"/>
<dbReference type="KEGG" id="nga:Ngar_c20140"/>
<dbReference type="BioCyc" id="CNIT1237085:G1324-2012-MONOMER"/>
<dbReference type="EMBL" id="CP002408">
    <property type="protein sequence ID" value="AFU58946.1"/>
    <property type="molecule type" value="Genomic_DNA"/>
</dbReference>
<reference evidence="2 3" key="1">
    <citation type="journal article" date="2012" name="Environ. Microbiol.">
        <title>The genome of the ammonia-oxidizing Candidatus Nitrososphaera gargensis: insights into metabolic versatility and environmental adaptations.</title>
        <authorList>
            <person name="Spang A."/>
            <person name="Poehlein A."/>
            <person name="Offre P."/>
            <person name="Zumbragel S."/>
            <person name="Haider S."/>
            <person name="Rychlik N."/>
            <person name="Nowka B."/>
            <person name="Schmeisser C."/>
            <person name="Lebedeva E.V."/>
            <person name="Rattei T."/>
            <person name="Bohm C."/>
            <person name="Schmid M."/>
            <person name="Galushko A."/>
            <person name="Hatzenpichler R."/>
            <person name="Weinmaier T."/>
            <person name="Daniel R."/>
            <person name="Schleper C."/>
            <person name="Spieck E."/>
            <person name="Streit W."/>
            <person name="Wagner M."/>
        </authorList>
    </citation>
    <scope>NUCLEOTIDE SEQUENCE [LARGE SCALE GENOMIC DNA]</scope>
    <source>
        <strain evidence="3">Ga9.2</strain>
    </source>
</reference>
<dbReference type="InParanoid" id="K0IC65"/>
<proteinExistence type="predicted"/>
<protein>
    <recommendedName>
        <fullName evidence="4">DUF4064 domain-containing protein</fullName>
    </recommendedName>
</protein>
<dbReference type="Proteomes" id="UP000008037">
    <property type="component" value="Chromosome"/>
</dbReference>
<evidence type="ECO:0008006" key="4">
    <source>
        <dbReference type="Google" id="ProtNLM"/>
    </source>
</evidence>
<dbReference type="HOGENOM" id="CLU_149773_0_0_2"/>
<dbReference type="AlphaFoldDB" id="K0IC65"/>
<keyword evidence="1" id="KW-0472">Membrane</keyword>
<organism evidence="2 3">
    <name type="scientific">Nitrososphaera gargensis (strain Ga9.2)</name>
    <dbReference type="NCBI Taxonomy" id="1237085"/>
    <lineage>
        <taxon>Archaea</taxon>
        <taxon>Nitrososphaerota</taxon>
        <taxon>Nitrososphaeria</taxon>
        <taxon>Nitrososphaerales</taxon>
        <taxon>Nitrososphaeraceae</taxon>
        <taxon>Nitrososphaera</taxon>
    </lineage>
</organism>
<evidence type="ECO:0000313" key="2">
    <source>
        <dbReference type="EMBL" id="AFU58946.1"/>
    </source>
</evidence>
<dbReference type="GeneID" id="13795877"/>
<keyword evidence="1" id="KW-1133">Transmembrane helix</keyword>
<dbReference type="RefSeq" id="WP_015019481.1">
    <property type="nucleotide sequence ID" value="NC_018719.1"/>
</dbReference>
<feature type="transmembrane region" description="Helical" evidence="1">
    <location>
        <begin position="77"/>
        <end position="110"/>
    </location>
</feature>
<gene>
    <name evidence="2" type="ordered locus">Ngar_c20140</name>
</gene>
<feature type="transmembrane region" description="Helical" evidence="1">
    <location>
        <begin position="42"/>
        <end position="65"/>
    </location>
</feature>
<keyword evidence="1" id="KW-0812">Transmembrane</keyword>
<name>K0IC65_NITGG</name>
<evidence type="ECO:0000313" key="3">
    <source>
        <dbReference type="Proteomes" id="UP000008037"/>
    </source>
</evidence>
<keyword evidence="3" id="KW-1185">Reference proteome</keyword>